<proteinExistence type="predicted"/>
<gene>
    <name evidence="2" type="ORF">F0L46_11545</name>
</gene>
<comment type="caution">
    <text evidence="2">The sequence shown here is derived from an EMBL/GenBank/DDBJ whole genome shotgun (WGS) entry which is preliminary data.</text>
</comment>
<dbReference type="AlphaFoldDB" id="A0A5B2VFK7"/>
<organism evidence="2 3">
    <name type="scientific">Salinarimonas soli</name>
    <dbReference type="NCBI Taxonomy" id="1638099"/>
    <lineage>
        <taxon>Bacteria</taxon>
        <taxon>Pseudomonadati</taxon>
        <taxon>Pseudomonadota</taxon>
        <taxon>Alphaproteobacteria</taxon>
        <taxon>Hyphomicrobiales</taxon>
        <taxon>Salinarimonadaceae</taxon>
        <taxon>Salinarimonas</taxon>
    </lineage>
</organism>
<sequence>MRRIVLALSALAALAAAVPAEAQTRRSRDGDALILNVRPRSYLDAGNVVAPGTYGSNYAAVSTRSYLSSPPWINQRDRFGEGVLPDPITNGPFVGARNPFGPVDYVAPDGFR</sequence>
<feature type="chain" id="PRO_5023111568" evidence="1">
    <location>
        <begin position="23"/>
        <end position="112"/>
    </location>
</feature>
<dbReference type="OrthoDB" id="8019541at2"/>
<evidence type="ECO:0000256" key="1">
    <source>
        <dbReference type="SAM" id="SignalP"/>
    </source>
</evidence>
<accession>A0A5B2VFK7</accession>
<evidence type="ECO:0000313" key="3">
    <source>
        <dbReference type="Proteomes" id="UP000323142"/>
    </source>
</evidence>
<dbReference type="RefSeq" id="WP_149817619.1">
    <property type="nucleotide sequence ID" value="NZ_VUOA01000020.1"/>
</dbReference>
<dbReference type="EMBL" id="VUOA01000020">
    <property type="protein sequence ID" value="KAA2237089.1"/>
    <property type="molecule type" value="Genomic_DNA"/>
</dbReference>
<dbReference type="Proteomes" id="UP000323142">
    <property type="component" value="Unassembled WGS sequence"/>
</dbReference>
<reference evidence="2 3" key="2">
    <citation type="submission" date="2019-09" db="EMBL/GenBank/DDBJ databases">
        <authorList>
            <person name="Jin C."/>
        </authorList>
    </citation>
    <scope>NUCLEOTIDE SEQUENCE [LARGE SCALE GENOMIC DNA]</scope>
    <source>
        <strain evidence="2 3">BN140002</strain>
    </source>
</reference>
<name>A0A5B2VFK7_9HYPH</name>
<keyword evidence="3" id="KW-1185">Reference proteome</keyword>
<reference evidence="2 3" key="1">
    <citation type="submission" date="2019-09" db="EMBL/GenBank/DDBJ databases">
        <title>Salinarimonas rosea gen. nov., sp. nov., a new member of the a-2 subgroup of the Proteobacteria.</title>
        <authorList>
            <person name="Liu J."/>
        </authorList>
    </citation>
    <scope>NUCLEOTIDE SEQUENCE [LARGE SCALE GENOMIC DNA]</scope>
    <source>
        <strain evidence="2 3">BN140002</strain>
    </source>
</reference>
<evidence type="ECO:0000313" key="2">
    <source>
        <dbReference type="EMBL" id="KAA2237089.1"/>
    </source>
</evidence>
<keyword evidence="1" id="KW-0732">Signal</keyword>
<feature type="signal peptide" evidence="1">
    <location>
        <begin position="1"/>
        <end position="22"/>
    </location>
</feature>
<protein>
    <submittedName>
        <fullName evidence="2">Uncharacterized protein</fullName>
    </submittedName>
</protein>